<feature type="non-terminal residue" evidence="2">
    <location>
        <position position="210"/>
    </location>
</feature>
<feature type="region of interest" description="Disordered" evidence="1">
    <location>
        <begin position="124"/>
        <end position="152"/>
    </location>
</feature>
<feature type="compositionally biased region" description="Low complexity" evidence="1">
    <location>
        <begin position="124"/>
        <end position="133"/>
    </location>
</feature>
<evidence type="ECO:0000256" key="1">
    <source>
        <dbReference type="SAM" id="MobiDB-lite"/>
    </source>
</evidence>
<keyword evidence="3" id="KW-1185">Reference proteome</keyword>
<proteinExistence type="predicted"/>
<accession>A0ABN9VS80</accession>
<reference evidence="2" key="1">
    <citation type="submission" date="2023-10" db="EMBL/GenBank/DDBJ databases">
        <authorList>
            <person name="Chen Y."/>
            <person name="Shah S."/>
            <person name="Dougan E. K."/>
            <person name="Thang M."/>
            <person name="Chan C."/>
        </authorList>
    </citation>
    <scope>NUCLEOTIDE SEQUENCE [LARGE SCALE GENOMIC DNA]</scope>
</reference>
<comment type="caution">
    <text evidence="2">The sequence shown here is derived from an EMBL/GenBank/DDBJ whole genome shotgun (WGS) entry which is preliminary data.</text>
</comment>
<gene>
    <name evidence="2" type="ORF">PCOR1329_LOCUS60760</name>
</gene>
<sequence>MPSPTSRDLGGLQQSFDEAARGSHCRVLAVCEPGPARRFRSKAVRAGGIVGEDDVLRPGCWEIERLRRGRLLPWRRGLRPRCLGAIAPHAIDGAVFRPPAWLQLPTLALRDDGEAAARQGRVPVAPGGRAAAAPRRRPELRRMGPAPPGCHGPLQRGAGLLLLLLRRAVLRGGRKHALPLQHGRVAEIRAAAGPGPAGTRAAVGRAGALL</sequence>
<evidence type="ECO:0000313" key="2">
    <source>
        <dbReference type="EMBL" id="CAK0876343.1"/>
    </source>
</evidence>
<dbReference type="Proteomes" id="UP001189429">
    <property type="component" value="Unassembled WGS sequence"/>
</dbReference>
<dbReference type="EMBL" id="CAUYUJ010017617">
    <property type="protein sequence ID" value="CAK0876343.1"/>
    <property type="molecule type" value="Genomic_DNA"/>
</dbReference>
<organism evidence="2 3">
    <name type="scientific">Prorocentrum cordatum</name>
    <dbReference type="NCBI Taxonomy" id="2364126"/>
    <lineage>
        <taxon>Eukaryota</taxon>
        <taxon>Sar</taxon>
        <taxon>Alveolata</taxon>
        <taxon>Dinophyceae</taxon>
        <taxon>Prorocentrales</taxon>
        <taxon>Prorocentraceae</taxon>
        <taxon>Prorocentrum</taxon>
    </lineage>
</organism>
<name>A0ABN9VS80_9DINO</name>
<evidence type="ECO:0000313" key="3">
    <source>
        <dbReference type="Proteomes" id="UP001189429"/>
    </source>
</evidence>
<protein>
    <submittedName>
        <fullName evidence="2">Uncharacterized protein</fullName>
    </submittedName>
</protein>